<proteinExistence type="predicted"/>
<name>A0A8J5L8G8_ZINOF</name>
<feature type="transmembrane region" description="Helical" evidence="1">
    <location>
        <begin position="155"/>
        <end position="180"/>
    </location>
</feature>
<evidence type="ECO:0000256" key="1">
    <source>
        <dbReference type="SAM" id="Phobius"/>
    </source>
</evidence>
<accession>A0A8J5L8G8</accession>
<evidence type="ECO:0000313" key="2">
    <source>
        <dbReference type="EMBL" id="KAG6504550.1"/>
    </source>
</evidence>
<comment type="caution">
    <text evidence="2">The sequence shown here is derived from an EMBL/GenBank/DDBJ whole genome shotgun (WGS) entry which is preliminary data.</text>
</comment>
<keyword evidence="3" id="KW-1185">Reference proteome</keyword>
<dbReference type="PANTHER" id="PTHR31032">
    <property type="entry name" value="PGR5-LIKE PROTEIN 1B, CHLOROPLASTIC"/>
    <property type="match status" value="1"/>
</dbReference>
<keyword evidence="1" id="KW-1133">Transmembrane helix</keyword>
<dbReference type="GO" id="GO:0016730">
    <property type="term" value="F:oxidoreductase activity, acting on iron-sulfur proteins as donors"/>
    <property type="evidence" value="ECO:0007669"/>
    <property type="project" value="InterPro"/>
</dbReference>
<dbReference type="EMBL" id="JACMSC010000010">
    <property type="protein sequence ID" value="KAG6504550.1"/>
    <property type="molecule type" value="Genomic_DNA"/>
</dbReference>
<dbReference type="Proteomes" id="UP000734854">
    <property type="component" value="Unassembled WGS sequence"/>
</dbReference>
<dbReference type="GO" id="GO:0009535">
    <property type="term" value="C:chloroplast thylakoid membrane"/>
    <property type="evidence" value="ECO:0007669"/>
    <property type="project" value="InterPro"/>
</dbReference>
<keyword evidence="1" id="KW-0472">Membrane</keyword>
<evidence type="ECO:0000313" key="3">
    <source>
        <dbReference type="Proteomes" id="UP000734854"/>
    </source>
</evidence>
<keyword evidence="1" id="KW-0812">Transmembrane</keyword>
<dbReference type="AlphaFoldDB" id="A0A8J5L8G8"/>
<dbReference type="PANTHER" id="PTHR31032:SF2">
    <property type="entry name" value="PGR5-LIKE A PROTEIN"/>
    <property type="match status" value="1"/>
</dbReference>
<dbReference type="GO" id="GO:0009773">
    <property type="term" value="P:photosynthetic electron transport in photosystem I"/>
    <property type="evidence" value="ECO:0007669"/>
    <property type="project" value="InterPro"/>
</dbReference>
<gene>
    <name evidence="2" type="ORF">ZIOFF_036884</name>
</gene>
<protein>
    <submittedName>
        <fullName evidence="2">Uncharacterized protein</fullName>
    </submittedName>
</protein>
<organism evidence="2 3">
    <name type="scientific">Zingiber officinale</name>
    <name type="common">Ginger</name>
    <name type="synonym">Amomum zingiber</name>
    <dbReference type="NCBI Taxonomy" id="94328"/>
    <lineage>
        <taxon>Eukaryota</taxon>
        <taxon>Viridiplantae</taxon>
        <taxon>Streptophyta</taxon>
        <taxon>Embryophyta</taxon>
        <taxon>Tracheophyta</taxon>
        <taxon>Spermatophyta</taxon>
        <taxon>Magnoliopsida</taxon>
        <taxon>Liliopsida</taxon>
        <taxon>Zingiberales</taxon>
        <taxon>Zingiberaceae</taxon>
        <taxon>Zingiber</taxon>
    </lineage>
</organism>
<sequence>MATPRGFSAHARLMRSSSFSPHAAFRLLHAHPLSARDRLRPPPCGRGRDFLSPARALTADGPSCLYVGPVETATQERLEELYQQVARESYYNGNPLIIDDMFDKIELKLRLCGSKSVVKYPRCSLRRHSTYADAELLKVPIWQEDPSQEFALASIWLLLLAFGSTAIFVPVIYVISLAFADNISSRYFFYIERSTIGSLAMVNKTLTLVLCYLVGFPLAYASMGLLLAKHGCLVLVQALKGLWRSELVAMRGACPNCGEEVFTFVRAESSSTQLHLAHCHVCECALEFQIKVVPESGAILLKAWKTLGLWQSLLGPTELSYVNLKSSSEAMK</sequence>
<dbReference type="InterPro" id="IPR039987">
    <property type="entry name" value="PGRL1"/>
</dbReference>
<feature type="transmembrane region" description="Helical" evidence="1">
    <location>
        <begin position="201"/>
        <end position="220"/>
    </location>
</feature>
<reference evidence="2 3" key="1">
    <citation type="submission" date="2020-08" db="EMBL/GenBank/DDBJ databases">
        <title>Plant Genome Project.</title>
        <authorList>
            <person name="Zhang R.-G."/>
        </authorList>
    </citation>
    <scope>NUCLEOTIDE SEQUENCE [LARGE SCALE GENOMIC DNA]</scope>
    <source>
        <tissue evidence="2">Rhizome</tissue>
    </source>
</reference>